<feature type="transmembrane region" description="Helical" evidence="6">
    <location>
        <begin position="592"/>
        <end position="612"/>
    </location>
</feature>
<feature type="transmembrane region" description="Helical" evidence="6">
    <location>
        <begin position="490"/>
        <end position="510"/>
    </location>
</feature>
<gene>
    <name evidence="9" type="ORF">ACFQDI_13660</name>
</gene>
<feature type="transmembrane region" description="Helical" evidence="6">
    <location>
        <begin position="385"/>
        <end position="410"/>
    </location>
</feature>
<evidence type="ECO:0000256" key="6">
    <source>
        <dbReference type="SAM" id="Phobius"/>
    </source>
</evidence>
<feature type="transmembrane region" description="Helical" evidence="6">
    <location>
        <begin position="353"/>
        <end position="373"/>
    </location>
</feature>
<reference evidence="10" key="1">
    <citation type="journal article" date="2019" name="Int. J. Syst. Evol. Microbiol.">
        <title>The Global Catalogue of Microorganisms (GCM) 10K type strain sequencing project: providing services to taxonomists for standard genome sequencing and annotation.</title>
        <authorList>
            <consortium name="The Broad Institute Genomics Platform"/>
            <consortium name="The Broad Institute Genome Sequencing Center for Infectious Disease"/>
            <person name="Wu L."/>
            <person name="Ma J."/>
        </authorList>
    </citation>
    <scope>NUCLEOTIDE SEQUENCE [LARGE SCALE GENOMIC DNA]</scope>
    <source>
        <strain evidence="10">CGMCC 4.1469</strain>
    </source>
</reference>
<evidence type="ECO:0000313" key="9">
    <source>
        <dbReference type="EMBL" id="MFC5455906.1"/>
    </source>
</evidence>
<proteinExistence type="predicted"/>
<dbReference type="RefSeq" id="WP_377167488.1">
    <property type="nucleotide sequence ID" value="NZ_JBHSMQ010000004.1"/>
</dbReference>
<evidence type="ECO:0000256" key="2">
    <source>
        <dbReference type="ARBA" id="ARBA00022692"/>
    </source>
</evidence>
<evidence type="ECO:0000313" key="10">
    <source>
        <dbReference type="Proteomes" id="UP001596052"/>
    </source>
</evidence>
<comment type="subcellular location">
    <subcellularLocation>
        <location evidence="1">Membrane</location>
        <topology evidence="1">Multi-pass membrane protein</topology>
    </subcellularLocation>
</comment>
<feature type="transmembrane region" description="Helical" evidence="6">
    <location>
        <begin position="632"/>
        <end position="651"/>
    </location>
</feature>
<feature type="transmembrane region" description="Helical" evidence="6">
    <location>
        <begin position="569"/>
        <end position="585"/>
    </location>
</feature>
<feature type="transmembrane region" description="Helical" evidence="6">
    <location>
        <begin position="531"/>
        <end position="557"/>
    </location>
</feature>
<sequence length="676" mass="74657">MKTLRFVLLSLFVLGGLASAADLPPLDLFRDKEVVDTFAAIPVQETGRIKPLENIASYRLLRFRARRSLWLTDSGEMDGKPLVDPATQKPITKEGGKPVKLNAVEWMLMSWFRPDIGRIVPLFKVDNSSAISELGLTAKAKRDQYTYAEIEPARQLLMQKMGEYRDIPARKQTPEQRMIVQLAANFLDYEMITGHFDFIRKPLGEKPEGLPAGVSQPVRLSQSLNTFVAAIRANNGPPMQIPWFRAFAQAALGAMMSGNPEQQYRIFPPAAGQGNVWNGPGEMIFGAINSDKDVTADQLAWLGLYEEVYLALPDATKFKTAAKTLLLKIQDAAKARGEGQYVALEQHLMRADYFFYAQWIFLVGFIAVALTWVSPGSGFEKAARLSAWVLLGAATALAVTGVVIRCIIMQRPPITTLYETILFIGASCALLGLIAEWITKRGLGLLVAAIGGTACMFLSIQFEASEATDTLQQLQAVLITNFWLSTHVPMINLGYAACMVAALISMIYFIQRIFGLYKTGEGDARLLTRVAYGFIATGLFLSLVGTVLGGIWANYSWGRFWGWDPKENGALMIVLMCLVILHARLGGYIREIGLHCCNLILGCIVIFSWFGVNQLGVGLHAYGFTDGIWPKIYAYWLSQLVLLGYGVFLALSDRKAKALKAEVEEDEPALEKSPAH</sequence>
<keyword evidence="7" id="KW-0732">Signal</keyword>
<keyword evidence="2 6" id="KW-0812">Transmembrane</keyword>
<dbReference type="EMBL" id="JBHSMQ010000004">
    <property type="protein sequence ID" value="MFC5455906.1"/>
    <property type="molecule type" value="Genomic_DNA"/>
</dbReference>
<evidence type="ECO:0000256" key="4">
    <source>
        <dbReference type="ARBA" id="ARBA00022989"/>
    </source>
</evidence>
<feature type="transmembrane region" description="Helical" evidence="6">
    <location>
        <begin position="442"/>
        <end position="462"/>
    </location>
</feature>
<keyword evidence="10" id="KW-1185">Reference proteome</keyword>
<dbReference type="Pfam" id="PF01578">
    <property type="entry name" value="Cytochrom_C_asm"/>
    <property type="match status" value="1"/>
</dbReference>
<protein>
    <submittedName>
        <fullName evidence="9">Cytochrome c biogenesis protein</fullName>
    </submittedName>
</protein>
<evidence type="ECO:0000256" key="7">
    <source>
        <dbReference type="SAM" id="SignalP"/>
    </source>
</evidence>
<dbReference type="InterPro" id="IPR045062">
    <property type="entry name" value="Cyt_c_biogenesis_CcsA/CcmC"/>
</dbReference>
<dbReference type="Proteomes" id="UP001596052">
    <property type="component" value="Unassembled WGS sequence"/>
</dbReference>
<feature type="signal peptide" evidence="7">
    <location>
        <begin position="1"/>
        <end position="20"/>
    </location>
</feature>
<accession>A0ABW0KSF3</accession>
<feature type="chain" id="PRO_5045102831" evidence="7">
    <location>
        <begin position="21"/>
        <end position="676"/>
    </location>
</feature>
<dbReference type="PANTHER" id="PTHR30071">
    <property type="entry name" value="HEME EXPORTER PROTEIN C"/>
    <property type="match status" value="1"/>
</dbReference>
<evidence type="ECO:0000256" key="5">
    <source>
        <dbReference type="ARBA" id="ARBA00023136"/>
    </source>
</evidence>
<comment type="caution">
    <text evidence="9">The sequence shown here is derived from an EMBL/GenBank/DDBJ whole genome shotgun (WGS) entry which is preliminary data.</text>
</comment>
<organism evidence="9 10">
    <name type="scientific">Prosthecobacter fluviatilis</name>
    <dbReference type="NCBI Taxonomy" id="445931"/>
    <lineage>
        <taxon>Bacteria</taxon>
        <taxon>Pseudomonadati</taxon>
        <taxon>Verrucomicrobiota</taxon>
        <taxon>Verrucomicrobiia</taxon>
        <taxon>Verrucomicrobiales</taxon>
        <taxon>Verrucomicrobiaceae</taxon>
        <taxon>Prosthecobacter</taxon>
    </lineage>
</organism>
<name>A0ABW0KSF3_9BACT</name>
<dbReference type="PANTHER" id="PTHR30071:SF1">
    <property type="entry name" value="CYTOCHROME B_B6 PROTEIN-RELATED"/>
    <property type="match status" value="1"/>
</dbReference>
<keyword evidence="4 6" id="KW-1133">Transmembrane helix</keyword>
<feature type="transmembrane region" description="Helical" evidence="6">
    <location>
        <begin position="416"/>
        <end position="435"/>
    </location>
</feature>
<evidence type="ECO:0000256" key="3">
    <source>
        <dbReference type="ARBA" id="ARBA00022748"/>
    </source>
</evidence>
<keyword evidence="5 6" id="KW-0472">Membrane</keyword>
<keyword evidence="3" id="KW-0201">Cytochrome c-type biogenesis</keyword>
<dbReference type="InterPro" id="IPR002541">
    <property type="entry name" value="Cyt_c_assembly"/>
</dbReference>
<evidence type="ECO:0000256" key="1">
    <source>
        <dbReference type="ARBA" id="ARBA00004141"/>
    </source>
</evidence>
<feature type="domain" description="Cytochrome c assembly protein" evidence="8">
    <location>
        <begin position="416"/>
        <end position="620"/>
    </location>
</feature>
<evidence type="ECO:0000259" key="8">
    <source>
        <dbReference type="Pfam" id="PF01578"/>
    </source>
</evidence>